<comment type="caution">
    <text evidence="2">The sequence shown here is derived from an EMBL/GenBank/DDBJ whole genome shotgun (WGS) entry which is preliminary data.</text>
</comment>
<dbReference type="Proteomes" id="UP000310685">
    <property type="component" value="Unassembled WGS sequence"/>
</dbReference>
<organism evidence="2 4">
    <name type="scientific">Wallemia mellicola</name>
    <dbReference type="NCBI Taxonomy" id="1708541"/>
    <lineage>
        <taxon>Eukaryota</taxon>
        <taxon>Fungi</taxon>
        <taxon>Dikarya</taxon>
        <taxon>Basidiomycota</taxon>
        <taxon>Wallemiomycotina</taxon>
        <taxon>Wallemiomycetes</taxon>
        <taxon>Wallemiales</taxon>
        <taxon>Wallemiaceae</taxon>
        <taxon>Wallemia</taxon>
    </lineage>
</organism>
<dbReference type="PANTHER" id="PTHR28180:SF2">
    <property type="entry name" value="PEROXISOMAL PROTEIN 2"/>
    <property type="match status" value="1"/>
</dbReference>
<evidence type="ECO:0000313" key="4">
    <source>
        <dbReference type="Proteomes" id="UP000310708"/>
    </source>
</evidence>
<gene>
    <name evidence="2" type="ORF">E3Q01_02254</name>
    <name evidence="1" type="ORF">E3Q22_02542</name>
</gene>
<dbReference type="PANTHER" id="PTHR28180">
    <property type="entry name" value="CONSERVED MITOCHONDRIAL PROTEIN-RELATED"/>
    <property type="match status" value="1"/>
</dbReference>
<dbReference type="AlphaFoldDB" id="A0A4T0TJW9"/>
<reference evidence="3 4" key="1">
    <citation type="submission" date="2019-03" db="EMBL/GenBank/DDBJ databases">
        <title>Sequencing 25 genomes of Wallemia mellicola.</title>
        <authorList>
            <person name="Gostincar C."/>
        </authorList>
    </citation>
    <scope>NUCLEOTIDE SEQUENCE [LARGE SCALE GENOMIC DNA]</scope>
    <source>
        <strain evidence="1 3">EXF-6152</strain>
        <strain evidence="2 4">EXF-757</strain>
    </source>
</reference>
<dbReference type="InterPro" id="IPR029032">
    <property type="entry name" value="AhpD-like"/>
</dbReference>
<dbReference type="SUPFAM" id="SSF69118">
    <property type="entry name" value="AhpD-like"/>
    <property type="match status" value="1"/>
</dbReference>
<name>A0A4T0TJW9_9BASI</name>
<protein>
    <submittedName>
        <fullName evidence="2">Uncharacterized protein</fullName>
    </submittedName>
</protein>
<dbReference type="EMBL" id="SPRX01000025">
    <property type="protein sequence ID" value="TIC65198.1"/>
    <property type="molecule type" value="Genomic_DNA"/>
</dbReference>
<accession>A0A4T0TJW9</accession>
<proteinExistence type="predicted"/>
<evidence type="ECO:0000313" key="2">
    <source>
        <dbReference type="EMBL" id="TIC65198.1"/>
    </source>
</evidence>
<dbReference type="EMBL" id="SPRC01000025">
    <property type="protein sequence ID" value="TIB78629.1"/>
    <property type="molecule type" value="Genomic_DNA"/>
</dbReference>
<evidence type="ECO:0000313" key="3">
    <source>
        <dbReference type="Proteomes" id="UP000310685"/>
    </source>
</evidence>
<evidence type="ECO:0000313" key="1">
    <source>
        <dbReference type="EMBL" id="TIB78629.1"/>
    </source>
</evidence>
<dbReference type="Gene3D" id="1.20.1290.10">
    <property type="entry name" value="AhpD-like"/>
    <property type="match status" value="1"/>
</dbReference>
<sequence length="280" mass="31408">MSAFILRGINNKNRSLSQYTKSLIKDTDHRRQLKPPNDFSNLIEKVSKPPIGYTFDQSQRYAPVVLLTAAIETLNSPIGLSKLYEHYISSYDLQNEVDLKKAVHLTQVMRESTLKTITLNGVAKAINCLSALREATPQIIKDNIPQLPSRQLNSNNLEDFRNNGRELWDSIYDPFHDKLIDILNSNHPDMANYILDHHYSALLAAPTKDNPVGRVETSLIAIACLRAQGGVNSQLLSHAFGLEKAGQENYGWLASDIGAKWAIESTDSIVQEFNKSYAKL</sequence>
<dbReference type="Proteomes" id="UP000310708">
    <property type="component" value="Unassembled WGS sequence"/>
</dbReference>
<dbReference type="InterPro" id="IPR052999">
    <property type="entry name" value="PTS1_Protein"/>
</dbReference>